<evidence type="ECO:0000256" key="1">
    <source>
        <dbReference type="SAM" id="MobiDB-lite"/>
    </source>
</evidence>
<evidence type="ECO:0000313" key="3">
    <source>
        <dbReference type="EMBL" id="GAA4715817.1"/>
    </source>
</evidence>
<dbReference type="Proteomes" id="UP001499974">
    <property type="component" value="Unassembled WGS sequence"/>
</dbReference>
<feature type="region of interest" description="Disordered" evidence="1">
    <location>
        <begin position="41"/>
        <end position="68"/>
    </location>
</feature>
<reference evidence="4" key="1">
    <citation type="journal article" date="2019" name="Int. J. Syst. Evol. Microbiol.">
        <title>The Global Catalogue of Microorganisms (GCM) 10K type strain sequencing project: providing services to taxonomists for standard genome sequencing and annotation.</title>
        <authorList>
            <consortium name="The Broad Institute Genomics Platform"/>
            <consortium name="The Broad Institute Genome Sequencing Center for Infectious Disease"/>
            <person name="Wu L."/>
            <person name="Ma J."/>
        </authorList>
    </citation>
    <scope>NUCLEOTIDE SEQUENCE [LARGE SCALE GENOMIC DNA]</scope>
    <source>
        <strain evidence="4">JCM 18531</strain>
    </source>
</reference>
<organism evidence="3 4">
    <name type="scientific">Nocardioides conyzicola</name>
    <dbReference type="NCBI Taxonomy" id="1651781"/>
    <lineage>
        <taxon>Bacteria</taxon>
        <taxon>Bacillati</taxon>
        <taxon>Actinomycetota</taxon>
        <taxon>Actinomycetes</taxon>
        <taxon>Propionibacteriales</taxon>
        <taxon>Nocardioidaceae</taxon>
        <taxon>Nocardioides</taxon>
    </lineage>
</organism>
<feature type="chain" id="PRO_5045358157" evidence="2">
    <location>
        <begin position="29"/>
        <end position="166"/>
    </location>
</feature>
<keyword evidence="4" id="KW-1185">Reference proteome</keyword>
<dbReference type="EMBL" id="BAABKM010000003">
    <property type="protein sequence ID" value="GAA4715817.1"/>
    <property type="molecule type" value="Genomic_DNA"/>
</dbReference>
<dbReference type="RefSeq" id="WP_345523260.1">
    <property type="nucleotide sequence ID" value="NZ_BAABKM010000003.1"/>
</dbReference>
<name>A0ABP8XVW8_9ACTN</name>
<sequence length="166" mass="18296">MTRVTRTTAVLAGAGVAIGLLGAPTAAAADPAEPITTLVGTLLGQQPSPDPGPAPRKRADYGRTAAPDGTLRRGCHNYPYRYRITPPTDDWTLETFLRDPTGEGLASGTFIAESDPRANRTHFRFCRYSTRPGRFTIRALLHWYGATGQEHKVWLEPSHFRLKRPR</sequence>
<keyword evidence="2" id="KW-0732">Signal</keyword>
<proteinExistence type="predicted"/>
<accession>A0ABP8XVW8</accession>
<protein>
    <submittedName>
        <fullName evidence="3">Uncharacterized protein</fullName>
    </submittedName>
</protein>
<comment type="caution">
    <text evidence="3">The sequence shown here is derived from an EMBL/GenBank/DDBJ whole genome shotgun (WGS) entry which is preliminary data.</text>
</comment>
<evidence type="ECO:0000313" key="4">
    <source>
        <dbReference type="Proteomes" id="UP001499974"/>
    </source>
</evidence>
<feature type="signal peptide" evidence="2">
    <location>
        <begin position="1"/>
        <end position="28"/>
    </location>
</feature>
<evidence type="ECO:0000256" key="2">
    <source>
        <dbReference type="SAM" id="SignalP"/>
    </source>
</evidence>
<gene>
    <name evidence="3" type="ORF">GCM10023349_39430</name>
</gene>